<feature type="signal peptide" evidence="1">
    <location>
        <begin position="1"/>
        <end position="23"/>
    </location>
</feature>
<dbReference type="Proteomes" id="UP000594001">
    <property type="component" value="Chromosome"/>
</dbReference>
<keyword evidence="1" id="KW-0732">Signal</keyword>
<proteinExistence type="predicted"/>
<sequence>MQTIVRKVLCGIIFLTALTNLFAADFQKELAEPADPRFAVEKFTEYHPRLPGLLSISLLNATGHSLSNYRIIAMVRKNIHEPFVPGNVTESVWRFVAESDEVVLPLLNLAFTLVIYRGGFDDIKPDRDVIDSDTSEHVFMLDGEELDVDVRSLRLTAR</sequence>
<evidence type="ECO:0000313" key="2">
    <source>
        <dbReference type="EMBL" id="QOL19264.1"/>
    </source>
</evidence>
<reference evidence="2 3" key="1">
    <citation type="submission" date="2020-06" db="EMBL/GenBank/DDBJ databases">
        <title>The endosymbiont of the kinetoplastid Bodo saltans is a Paracaedibacter-like alpha-proteobacterium possessing a putative toxin-antitoxin system.</title>
        <authorList>
            <person name="Midha S."/>
            <person name="Rigden D.J."/>
            <person name="Siozios S."/>
            <person name="Hurst G.D.D."/>
            <person name="Jackson A.P."/>
        </authorList>
    </citation>
    <scope>NUCLEOTIDE SEQUENCE [LARGE SCALE GENOMIC DNA]</scope>
    <source>
        <strain evidence="2">Lake Konstanz</strain>
    </source>
</reference>
<evidence type="ECO:0000313" key="3">
    <source>
        <dbReference type="Proteomes" id="UP000594001"/>
    </source>
</evidence>
<gene>
    <name evidence="2" type="ORF">CPBP_00011</name>
</gene>
<dbReference type="KEGG" id="pbal:CPBP_00011"/>
<keyword evidence="3" id="KW-1185">Reference proteome</keyword>
<evidence type="ECO:0000256" key="1">
    <source>
        <dbReference type="SAM" id="SignalP"/>
    </source>
</evidence>
<accession>A0A7L9RRS3</accession>
<name>A0A7L9RRS3_9PROT</name>
<organism evidence="2 3">
    <name type="scientific">Candidatus Bodocaedibacter vickermanii</name>
    <dbReference type="NCBI Taxonomy" id="2741701"/>
    <lineage>
        <taxon>Bacteria</taxon>
        <taxon>Pseudomonadati</taxon>
        <taxon>Pseudomonadota</taxon>
        <taxon>Alphaproteobacteria</taxon>
        <taxon>Holosporales</taxon>
        <taxon>Candidatus Paracaedibacteraceae</taxon>
        <taxon>Candidatus Bodocaedibacter</taxon>
    </lineage>
</organism>
<dbReference type="AlphaFoldDB" id="A0A7L9RRS3"/>
<dbReference type="RefSeq" id="WP_350332022.1">
    <property type="nucleotide sequence ID" value="NZ_CP054719.1"/>
</dbReference>
<feature type="chain" id="PRO_5032843797" evidence="1">
    <location>
        <begin position="24"/>
        <end position="158"/>
    </location>
</feature>
<dbReference type="EMBL" id="CP054719">
    <property type="protein sequence ID" value="QOL19264.1"/>
    <property type="molecule type" value="Genomic_DNA"/>
</dbReference>
<protein>
    <submittedName>
        <fullName evidence="2">Uncharacterized protein</fullName>
    </submittedName>
</protein>